<evidence type="ECO:0000256" key="3">
    <source>
        <dbReference type="SAM" id="SignalP"/>
    </source>
</evidence>
<feature type="coiled-coil region" evidence="1">
    <location>
        <begin position="168"/>
        <end position="195"/>
    </location>
</feature>
<name>A0A431TLU7_9BURK</name>
<keyword evidence="3" id="KW-0732">Signal</keyword>
<gene>
    <name evidence="4" type="ORF">EJP69_09535</name>
</gene>
<feature type="region of interest" description="Disordered" evidence="2">
    <location>
        <begin position="196"/>
        <end position="222"/>
    </location>
</feature>
<evidence type="ECO:0000313" key="5">
    <source>
        <dbReference type="Proteomes" id="UP000267418"/>
    </source>
</evidence>
<dbReference type="EMBL" id="RXOE01000002">
    <property type="protein sequence ID" value="RTQ34652.1"/>
    <property type="molecule type" value="Genomic_DNA"/>
</dbReference>
<dbReference type="PROSITE" id="PS51257">
    <property type="entry name" value="PROKAR_LIPOPROTEIN"/>
    <property type="match status" value="1"/>
</dbReference>
<reference evidence="4 5" key="1">
    <citation type="submission" date="2018-12" db="EMBL/GenBank/DDBJ databases">
        <title>The genome of Variovorax gossypii DSM 100435.</title>
        <authorList>
            <person name="Gao J."/>
            <person name="Sun J."/>
        </authorList>
    </citation>
    <scope>NUCLEOTIDE SEQUENCE [LARGE SCALE GENOMIC DNA]</scope>
    <source>
        <strain evidence="4 5">DSM 100435</strain>
    </source>
</reference>
<evidence type="ECO:0000256" key="2">
    <source>
        <dbReference type="SAM" id="MobiDB-lite"/>
    </source>
</evidence>
<feature type="chain" id="PRO_5019081232" description="Permease" evidence="3">
    <location>
        <begin position="31"/>
        <end position="222"/>
    </location>
</feature>
<dbReference type="RefSeq" id="WP_126469671.1">
    <property type="nucleotide sequence ID" value="NZ_RXOE01000002.1"/>
</dbReference>
<dbReference type="OrthoDB" id="9181655at2"/>
<organism evidence="4 5">
    <name type="scientific">Variovorax gossypii</name>
    <dbReference type="NCBI Taxonomy" id="1679495"/>
    <lineage>
        <taxon>Bacteria</taxon>
        <taxon>Pseudomonadati</taxon>
        <taxon>Pseudomonadota</taxon>
        <taxon>Betaproteobacteria</taxon>
        <taxon>Burkholderiales</taxon>
        <taxon>Comamonadaceae</taxon>
        <taxon>Variovorax</taxon>
    </lineage>
</organism>
<evidence type="ECO:0000313" key="4">
    <source>
        <dbReference type="EMBL" id="RTQ34652.1"/>
    </source>
</evidence>
<keyword evidence="1" id="KW-0175">Coiled coil</keyword>
<keyword evidence="5" id="KW-1185">Reference proteome</keyword>
<accession>A0A431TLU7</accession>
<dbReference type="AlphaFoldDB" id="A0A431TLU7"/>
<evidence type="ECO:0000256" key="1">
    <source>
        <dbReference type="SAM" id="Coils"/>
    </source>
</evidence>
<protein>
    <recommendedName>
        <fullName evidence="6">Permease</fullName>
    </recommendedName>
</protein>
<proteinExistence type="predicted"/>
<feature type="signal peptide" evidence="3">
    <location>
        <begin position="1"/>
        <end position="30"/>
    </location>
</feature>
<dbReference type="Proteomes" id="UP000267418">
    <property type="component" value="Unassembled WGS sequence"/>
</dbReference>
<evidence type="ECO:0008006" key="6">
    <source>
        <dbReference type="Google" id="ProtNLM"/>
    </source>
</evidence>
<comment type="caution">
    <text evidence="4">The sequence shown here is derived from an EMBL/GenBank/DDBJ whole genome shotgun (WGS) entry which is preliminary data.</text>
</comment>
<sequence length="222" mass="23802">MSFPFVRRSSFAGAMTVPFVLLLAACASQPKPPPEADALPPPPVVPRVMPVEAEPKAPATQPAASLFTLMTQGPVASMLSYADKVRPLNGADLSAEIARVGDPGDSPTAQMQVALLLSQTRVPADLARALGLLQRVISNPAPEAQALQPLARALAARYVEQRRVEDDRDKQVQALRDSQRRIDQLNDRIEALRAIERSFARPNTNPAPAMPAAPPNTGKPNQ</sequence>